<dbReference type="OrthoDB" id="9800680at2"/>
<gene>
    <name evidence="8" type="ORF">SAMN05660835_00488</name>
</gene>
<dbReference type="Proteomes" id="UP000199411">
    <property type="component" value="Unassembled WGS sequence"/>
</dbReference>
<reference evidence="9" key="1">
    <citation type="submission" date="2016-10" db="EMBL/GenBank/DDBJ databases">
        <authorList>
            <person name="Varghese N."/>
            <person name="Submissions S."/>
        </authorList>
    </citation>
    <scope>NUCLEOTIDE SEQUENCE [LARGE SCALE GENOMIC DNA]</scope>
    <source>
        <strain evidence="9">DSM 8415</strain>
    </source>
</reference>
<accession>A0A1G6JV42</accession>
<sequence>MPFEFEKANIEGVLLIKPKVFFDERGFFLETYKKSQFLEAGISEDFFQDNFSFSKKGVVRGLHLQRKPKPQSKLVRCIKGEILDVVVDVRLNSNTFGKWLSFELNDSNQHILYVPEGFLHGFVVLSDAAIVHYKASNEYCPDCEDGVIFNDKTLNIDWKVQKPIVSQKDMLLKNFLEFEAYK</sequence>
<comment type="subunit">
    <text evidence="7">Homodimer.</text>
</comment>
<dbReference type="GO" id="GO:0008830">
    <property type="term" value="F:dTDP-4-dehydrorhamnose 3,5-epimerase activity"/>
    <property type="evidence" value="ECO:0007669"/>
    <property type="project" value="UniProtKB-UniRule"/>
</dbReference>
<dbReference type="InterPro" id="IPR000888">
    <property type="entry name" value="RmlC-like"/>
</dbReference>
<dbReference type="PANTHER" id="PTHR21047:SF2">
    <property type="entry name" value="THYMIDINE DIPHOSPHO-4-KETO-RHAMNOSE 3,5-EPIMERASE"/>
    <property type="match status" value="1"/>
</dbReference>
<dbReference type="SUPFAM" id="SSF51182">
    <property type="entry name" value="RmlC-like cupins"/>
    <property type="match status" value="1"/>
</dbReference>
<evidence type="ECO:0000256" key="1">
    <source>
        <dbReference type="ARBA" id="ARBA00001298"/>
    </source>
</evidence>
<evidence type="ECO:0000256" key="4">
    <source>
        <dbReference type="ARBA" id="ARBA00019595"/>
    </source>
</evidence>
<comment type="function">
    <text evidence="2 7">Catalyzes the epimerization of the C3' and C5'positions of dTDP-6-deoxy-D-xylo-4-hexulose, forming dTDP-6-deoxy-L-lyxo-4-hexulose.</text>
</comment>
<dbReference type="Pfam" id="PF00908">
    <property type="entry name" value="dTDP_sugar_isom"/>
    <property type="match status" value="1"/>
</dbReference>
<evidence type="ECO:0000256" key="3">
    <source>
        <dbReference type="ARBA" id="ARBA00012098"/>
    </source>
</evidence>
<dbReference type="GO" id="GO:0005829">
    <property type="term" value="C:cytosol"/>
    <property type="evidence" value="ECO:0007669"/>
    <property type="project" value="TreeGrafter"/>
</dbReference>
<dbReference type="PANTHER" id="PTHR21047">
    <property type="entry name" value="DTDP-6-DEOXY-D-GLUCOSE-3,5 EPIMERASE"/>
    <property type="match status" value="1"/>
</dbReference>
<evidence type="ECO:0000256" key="6">
    <source>
        <dbReference type="PIRSR" id="PIRSR600888-3"/>
    </source>
</evidence>
<evidence type="ECO:0000313" key="9">
    <source>
        <dbReference type="Proteomes" id="UP000199411"/>
    </source>
</evidence>
<dbReference type="EC" id="5.1.3.13" evidence="3 7"/>
<evidence type="ECO:0000256" key="2">
    <source>
        <dbReference type="ARBA" id="ARBA00001997"/>
    </source>
</evidence>
<name>A0A1G6JV42_9BACT</name>
<feature type="site" description="Participates in a stacking interaction with the thymidine ring of dTDP-4-oxo-6-deoxyglucose" evidence="6">
    <location>
        <position position="139"/>
    </location>
</feature>
<dbReference type="AlphaFoldDB" id="A0A1G6JV42"/>
<dbReference type="RefSeq" id="WP_092127946.1">
    <property type="nucleotide sequence ID" value="NZ_FMYU01000003.1"/>
</dbReference>
<feature type="active site" description="Proton donor" evidence="5">
    <location>
        <position position="133"/>
    </location>
</feature>
<organism evidence="8 9">
    <name type="scientific">Desulfurella multipotens</name>
    <dbReference type="NCBI Taxonomy" id="79269"/>
    <lineage>
        <taxon>Bacteria</taxon>
        <taxon>Pseudomonadati</taxon>
        <taxon>Campylobacterota</taxon>
        <taxon>Desulfurellia</taxon>
        <taxon>Desulfurellales</taxon>
        <taxon>Desulfurellaceae</taxon>
        <taxon>Desulfurella</taxon>
    </lineage>
</organism>
<dbReference type="Gene3D" id="2.60.120.10">
    <property type="entry name" value="Jelly Rolls"/>
    <property type="match status" value="1"/>
</dbReference>
<dbReference type="GO" id="GO:0019305">
    <property type="term" value="P:dTDP-rhamnose biosynthetic process"/>
    <property type="evidence" value="ECO:0007669"/>
    <property type="project" value="UniProtKB-UniRule"/>
</dbReference>
<protein>
    <recommendedName>
        <fullName evidence="4 7">dTDP-4-dehydrorhamnose 3,5-epimerase</fullName>
        <ecNumber evidence="3 7">5.1.3.13</ecNumber>
    </recommendedName>
    <alternativeName>
        <fullName evidence="7">Thymidine diphospho-4-keto-rhamnose 3,5-epimerase</fullName>
    </alternativeName>
</protein>
<keyword evidence="7" id="KW-0413">Isomerase</keyword>
<evidence type="ECO:0000256" key="7">
    <source>
        <dbReference type="RuleBase" id="RU364069"/>
    </source>
</evidence>
<dbReference type="NCBIfam" id="TIGR01221">
    <property type="entry name" value="rmlC"/>
    <property type="match status" value="1"/>
</dbReference>
<dbReference type="InterPro" id="IPR014710">
    <property type="entry name" value="RmlC-like_jellyroll"/>
</dbReference>
<feature type="active site" description="Proton acceptor" evidence="5">
    <location>
        <position position="63"/>
    </location>
</feature>
<proteinExistence type="inferred from homology"/>
<dbReference type="InterPro" id="IPR011051">
    <property type="entry name" value="RmlC_Cupin_sf"/>
</dbReference>
<comment type="pathway">
    <text evidence="7">Carbohydrate biosynthesis; dTDP-L-rhamnose biosynthesis.</text>
</comment>
<evidence type="ECO:0000313" key="8">
    <source>
        <dbReference type="EMBL" id="SDC22583.1"/>
    </source>
</evidence>
<dbReference type="EMBL" id="FMYU01000003">
    <property type="protein sequence ID" value="SDC22583.1"/>
    <property type="molecule type" value="Genomic_DNA"/>
</dbReference>
<comment type="catalytic activity">
    <reaction evidence="1 7">
        <text>dTDP-4-dehydro-6-deoxy-alpha-D-glucose = dTDP-4-dehydro-beta-L-rhamnose</text>
        <dbReference type="Rhea" id="RHEA:16969"/>
        <dbReference type="ChEBI" id="CHEBI:57649"/>
        <dbReference type="ChEBI" id="CHEBI:62830"/>
        <dbReference type="EC" id="5.1.3.13"/>
    </reaction>
</comment>
<comment type="similarity">
    <text evidence="7">Belongs to the dTDP-4-dehydrorhamnose 3,5-epimerase family.</text>
</comment>
<evidence type="ECO:0000256" key="5">
    <source>
        <dbReference type="PIRSR" id="PIRSR600888-1"/>
    </source>
</evidence>
<dbReference type="UniPathway" id="UPA00124"/>
<dbReference type="GO" id="GO:0000271">
    <property type="term" value="P:polysaccharide biosynthetic process"/>
    <property type="evidence" value="ECO:0007669"/>
    <property type="project" value="TreeGrafter"/>
</dbReference>
<dbReference type="CDD" id="cd00438">
    <property type="entry name" value="cupin_RmlC"/>
    <property type="match status" value="1"/>
</dbReference>
<keyword evidence="9" id="KW-1185">Reference proteome</keyword>